<evidence type="ECO:0000259" key="1">
    <source>
        <dbReference type="PROSITE" id="PS50053"/>
    </source>
</evidence>
<dbReference type="GO" id="GO:0043161">
    <property type="term" value="P:proteasome-mediated ubiquitin-dependent protein catabolic process"/>
    <property type="evidence" value="ECO:0007669"/>
    <property type="project" value="TreeGrafter"/>
</dbReference>
<dbReference type="SUPFAM" id="SSF54236">
    <property type="entry name" value="Ubiquitin-like"/>
    <property type="match status" value="2"/>
</dbReference>
<feature type="domain" description="Ubiquitin-like" evidence="1">
    <location>
        <begin position="86"/>
        <end position="161"/>
    </location>
</feature>
<dbReference type="Pfam" id="PF00240">
    <property type="entry name" value="ubiquitin"/>
    <property type="match status" value="2"/>
</dbReference>
<dbReference type="GO" id="GO:0031593">
    <property type="term" value="F:polyubiquitin modification-dependent protein binding"/>
    <property type="evidence" value="ECO:0007669"/>
    <property type="project" value="TreeGrafter"/>
</dbReference>
<sequence length="260" mass="29154">MRVIIGSCGHKFAIEVGLQEPVVDIKNKIAQLLGVPVASQTLAVCGLELLDGLDMEDYPIVSDGTKIDLTIKYWMAPSNFYHSDKIQIIIKFSARQLHIEVDRTETVRSLKEKIHIMDGTPIKRMSLFFCGNELEEDFRHLNEYGIHEFSEIVVFLKSMGRVKYDPPSKRLSLVVQTSSSLLNLARIPMEMKDSSTVKELKELLLSGKILPADDYCSYTSRGSCVTIAASNGMVLMMGISYMSLKGLFVALELEELNLEL</sequence>
<protein>
    <recommendedName>
        <fullName evidence="1">Ubiquitin-like domain-containing protein</fullName>
    </recommendedName>
</protein>
<dbReference type="PROSITE" id="PS50053">
    <property type="entry name" value="UBIQUITIN_2"/>
    <property type="match status" value="2"/>
</dbReference>
<dbReference type="GO" id="GO:0043130">
    <property type="term" value="F:ubiquitin binding"/>
    <property type="evidence" value="ECO:0007669"/>
    <property type="project" value="TreeGrafter"/>
</dbReference>
<dbReference type="EMBL" id="JBEDUW010000006">
    <property type="protein sequence ID" value="KAK9922523.1"/>
    <property type="molecule type" value="Genomic_DNA"/>
</dbReference>
<dbReference type="CDD" id="cd17039">
    <property type="entry name" value="Ubl_ubiquitin_like"/>
    <property type="match status" value="2"/>
</dbReference>
<evidence type="ECO:0000313" key="2">
    <source>
        <dbReference type="EMBL" id="KAK9922523.1"/>
    </source>
</evidence>
<organism evidence="2 3">
    <name type="scientific">Rubus argutus</name>
    <name type="common">Southern blackberry</name>
    <dbReference type="NCBI Taxonomy" id="59490"/>
    <lineage>
        <taxon>Eukaryota</taxon>
        <taxon>Viridiplantae</taxon>
        <taxon>Streptophyta</taxon>
        <taxon>Embryophyta</taxon>
        <taxon>Tracheophyta</taxon>
        <taxon>Spermatophyta</taxon>
        <taxon>Magnoliopsida</taxon>
        <taxon>eudicotyledons</taxon>
        <taxon>Gunneridae</taxon>
        <taxon>Pentapetalae</taxon>
        <taxon>rosids</taxon>
        <taxon>fabids</taxon>
        <taxon>Rosales</taxon>
        <taxon>Rosaceae</taxon>
        <taxon>Rosoideae</taxon>
        <taxon>Rosoideae incertae sedis</taxon>
        <taxon>Rubus</taxon>
    </lineage>
</organism>
<name>A0AAW1WD58_RUBAR</name>
<gene>
    <name evidence="2" type="ORF">M0R45_030985</name>
</gene>
<comment type="caution">
    <text evidence="2">The sequence shown here is derived from an EMBL/GenBank/DDBJ whole genome shotgun (WGS) entry which is preliminary data.</text>
</comment>
<dbReference type="GO" id="GO:0005829">
    <property type="term" value="C:cytosol"/>
    <property type="evidence" value="ECO:0007669"/>
    <property type="project" value="TreeGrafter"/>
</dbReference>
<dbReference type="Gene3D" id="3.10.20.90">
    <property type="entry name" value="Phosphatidylinositol 3-kinase Catalytic Subunit, Chain A, domain 1"/>
    <property type="match status" value="2"/>
</dbReference>
<evidence type="ECO:0000313" key="3">
    <source>
        <dbReference type="Proteomes" id="UP001457282"/>
    </source>
</evidence>
<dbReference type="InterPro" id="IPR029071">
    <property type="entry name" value="Ubiquitin-like_domsf"/>
</dbReference>
<dbReference type="InterPro" id="IPR000626">
    <property type="entry name" value="Ubiquitin-like_dom"/>
</dbReference>
<accession>A0AAW1WD58</accession>
<dbReference type="SMART" id="SM00213">
    <property type="entry name" value="UBQ"/>
    <property type="match status" value="2"/>
</dbReference>
<dbReference type="PANTHER" id="PTHR10621">
    <property type="entry name" value="UV EXCISION REPAIR PROTEIN RAD23"/>
    <property type="match status" value="1"/>
</dbReference>
<proteinExistence type="predicted"/>
<dbReference type="PANTHER" id="PTHR10621:SF0">
    <property type="entry name" value="UV EXCISION REPAIR PROTEIN RAD23"/>
    <property type="match status" value="1"/>
</dbReference>
<dbReference type="AlphaFoldDB" id="A0AAW1WD58"/>
<dbReference type="GO" id="GO:0070628">
    <property type="term" value="F:proteasome binding"/>
    <property type="evidence" value="ECO:0007669"/>
    <property type="project" value="TreeGrafter"/>
</dbReference>
<reference evidence="2 3" key="1">
    <citation type="journal article" date="2023" name="G3 (Bethesda)">
        <title>A chromosome-length genome assembly and annotation of blackberry (Rubus argutus, cv. 'Hillquist').</title>
        <authorList>
            <person name="Bruna T."/>
            <person name="Aryal R."/>
            <person name="Dudchenko O."/>
            <person name="Sargent D.J."/>
            <person name="Mead D."/>
            <person name="Buti M."/>
            <person name="Cavallini A."/>
            <person name="Hytonen T."/>
            <person name="Andres J."/>
            <person name="Pham M."/>
            <person name="Weisz D."/>
            <person name="Mascagni F."/>
            <person name="Usai G."/>
            <person name="Natali L."/>
            <person name="Bassil N."/>
            <person name="Fernandez G.E."/>
            <person name="Lomsadze A."/>
            <person name="Armour M."/>
            <person name="Olukolu B."/>
            <person name="Poorten T."/>
            <person name="Britton C."/>
            <person name="Davik J."/>
            <person name="Ashrafi H."/>
            <person name="Aiden E.L."/>
            <person name="Borodovsky M."/>
            <person name="Worthington M."/>
        </authorList>
    </citation>
    <scope>NUCLEOTIDE SEQUENCE [LARGE SCALE GENOMIC DNA]</scope>
    <source>
        <strain evidence="2">PI 553951</strain>
    </source>
</reference>
<feature type="domain" description="Ubiquitin-like" evidence="1">
    <location>
        <begin position="1"/>
        <end position="60"/>
    </location>
</feature>
<keyword evidence="3" id="KW-1185">Reference proteome</keyword>
<dbReference type="GO" id="GO:0005654">
    <property type="term" value="C:nucleoplasm"/>
    <property type="evidence" value="ECO:0007669"/>
    <property type="project" value="TreeGrafter"/>
</dbReference>
<dbReference type="Proteomes" id="UP001457282">
    <property type="component" value="Unassembled WGS sequence"/>
</dbReference>